<dbReference type="Proteomes" id="UP000325292">
    <property type="component" value="Chromosome"/>
</dbReference>
<evidence type="ECO:0000259" key="1">
    <source>
        <dbReference type="Pfam" id="PF00496"/>
    </source>
</evidence>
<reference evidence="2 3" key="1">
    <citation type="journal article" date="2019" name="Sci. Rep.">
        <title>Sulfobacillus thermotolerans: new insights into resistance and metabolic capacities of acidophilic chemolithotrophs.</title>
        <authorList>
            <person name="Panyushkina A.E."/>
            <person name="Babenko V.V."/>
            <person name="Nikitina A.S."/>
            <person name="Selezneva O.V."/>
            <person name="Tsaplina I.A."/>
            <person name="Letarova M.A."/>
            <person name="Kostryukova E.S."/>
            <person name="Letarov A.V."/>
        </authorList>
    </citation>
    <scope>NUCLEOTIDE SEQUENCE [LARGE SCALE GENOMIC DNA]</scope>
    <source>
        <strain evidence="2 3">Kr1</strain>
    </source>
</reference>
<protein>
    <recommendedName>
        <fullName evidence="1">Solute-binding protein family 5 domain-containing protein</fullName>
    </recommendedName>
</protein>
<gene>
    <name evidence="2" type="ORF">BXT84_04430</name>
</gene>
<evidence type="ECO:0000313" key="2">
    <source>
        <dbReference type="EMBL" id="AUW93292.1"/>
    </source>
</evidence>
<name>A0ABM6RPG9_9FIRM</name>
<organism evidence="2 3">
    <name type="scientific">Sulfobacillus thermotolerans</name>
    <dbReference type="NCBI Taxonomy" id="338644"/>
    <lineage>
        <taxon>Bacteria</taxon>
        <taxon>Bacillati</taxon>
        <taxon>Bacillota</taxon>
        <taxon>Clostridia</taxon>
        <taxon>Eubacteriales</taxon>
        <taxon>Clostridiales Family XVII. Incertae Sedis</taxon>
        <taxon>Sulfobacillus</taxon>
    </lineage>
</organism>
<dbReference type="InterPro" id="IPR000914">
    <property type="entry name" value="SBP_5_dom"/>
</dbReference>
<evidence type="ECO:0000313" key="3">
    <source>
        <dbReference type="Proteomes" id="UP000325292"/>
    </source>
</evidence>
<dbReference type="InterPro" id="IPR039424">
    <property type="entry name" value="SBP_5"/>
</dbReference>
<dbReference type="PANTHER" id="PTHR30290">
    <property type="entry name" value="PERIPLASMIC BINDING COMPONENT OF ABC TRANSPORTER"/>
    <property type="match status" value="1"/>
</dbReference>
<accession>A0ABM6RPG9</accession>
<feature type="domain" description="Solute-binding protein family 5" evidence="1">
    <location>
        <begin position="77"/>
        <end position="291"/>
    </location>
</feature>
<dbReference type="Gene3D" id="3.90.76.10">
    <property type="entry name" value="Dipeptide-binding Protein, Domain 1"/>
    <property type="match status" value="1"/>
</dbReference>
<keyword evidence="3" id="KW-1185">Reference proteome</keyword>
<dbReference type="Pfam" id="PF00496">
    <property type="entry name" value="SBP_bac_5"/>
    <property type="match status" value="1"/>
</dbReference>
<dbReference type="Gene3D" id="3.10.105.10">
    <property type="entry name" value="Dipeptide-binding Protein, Domain 3"/>
    <property type="match status" value="1"/>
</dbReference>
<dbReference type="EMBL" id="CP019454">
    <property type="protein sequence ID" value="AUW93292.1"/>
    <property type="molecule type" value="Genomic_DNA"/>
</dbReference>
<dbReference type="SUPFAM" id="SSF53850">
    <property type="entry name" value="Periplasmic binding protein-like II"/>
    <property type="match status" value="1"/>
</dbReference>
<proteinExistence type="predicted"/>
<sequence>MRGRIWPWLLLVLAFLPALLIQRPQERLAPVTSHVFTEVIFQSPGNVDPALASSPADWQVASNVFQTLLTVSPTGRLEPGLASAVSYQGNTVNIELRPARLSNGRRITADLVAEALVRPLVAPVNSSAAQHLLAEVVGTNRFEHGQAHYVQGIAVNGPLSLQLTLKKPVTTTFLQNLANPVLAIVPVSDQSQGGQNWQFTNLIGTGGYALTQWTPGDHLSFSKVSGSGPQAVNLEVYSQLNQALLAYQNGLVNAVPIAPTALSRLTRRELTHVQALTQPGVVTLYINGHQSTAAMSRINIKHWVHNAFRGLLPPLSPSTRLSSHGQGPFVVWVDRTDSQAVQLAQSLVTLSRGRIAIQQTTAAHLATVAKNGQIGAYIGQHRWFTHGTSVELVKRRSFWLFSQSMPHAEVLSHQVLSWHSVP</sequence>
<dbReference type="Gene3D" id="3.40.190.10">
    <property type="entry name" value="Periplasmic binding protein-like II"/>
    <property type="match status" value="1"/>
</dbReference>